<protein>
    <submittedName>
        <fullName evidence="1">MerR family transcriptional regulator</fullName>
    </submittedName>
</protein>
<comment type="caution">
    <text evidence="1">The sequence shown here is derived from an EMBL/GenBank/DDBJ whole genome shotgun (WGS) entry which is preliminary data.</text>
</comment>
<evidence type="ECO:0000313" key="2">
    <source>
        <dbReference type="Proteomes" id="UP001380953"/>
    </source>
</evidence>
<organism evidence="1 2">
    <name type="scientific">Saccharibacillus sacchari</name>
    <dbReference type="NCBI Taxonomy" id="456493"/>
    <lineage>
        <taxon>Bacteria</taxon>
        <taxon>Bacillati</taxon>
        <taxon>Bacillota</taxon>
        <taxon>Bacilli</taxon>
        <taxon>Bacillales</taxon>
        <taxon>Paenibacillaceae</taxon>
        <taxon>Saccharibacillus</taxon>
    </lineage>
</organism>
<sequence length="264" mass="30127">MIRIGELARKAGVSKRTLHYYEQIGLLKPTLISENGYRHYDEQAVFRLQKIMLLKSIGYTLQQIKTLLHTQKDDGEHQDWLHSLHEQINLLETKKEELSRKQYYLRSAVDVLRLRGMGGMNDLLKVIEDMNERPLVEGVVPAEFGNGRAASRHEKEILANLPVWGSGDERLEQLTLLLEQAAQMMPRSSPHSAEAQSLAAQLHAKALALFEGDENVMDTYWSWITPREGQEPAVIGLPSELMAYVEQIIDLYRKQKEGGKDDNP</sequence>
<reference evidence="1" key="1">
    <citation type="submission" date="2024-03" db="EMBL/GenBank/DDBJ databases">
        <title>Whole genome sequecning of epiphytes from Marcgravia umbellata leaves.</title>
        <authorList>
            <person name="Kumar G."/>
            <person name="Savka M.A."/>
        </authorList>
    </citation>
    <scope>NUCLEOTIDE SEQUENCE</scope>
    <source>
        <strain evidence="1">RIT_BL5</strain>
    </source>
</reference>
<dbReference type="EMBL" id="JBBKAR010000053">
    <property type="protein sequence ID" value="MEJ8306393.1"/>
    <property type="molecule type" value="Genomic_DNA"/>
</dbReference>
<dbReference type="Proteomes" id="UP001380953">
    <property type="component" value="Unassembled WGS sequence"/>
</dbReference>
<proteinExistence type="predicted"/>
<gene>
    <name evidence="1" type="ORF">WKI47_21010</name>
</gene>
<accession>A0ACC6PHV3</accession>
<evidence type="ECO:0000313" key="1">
    <source>
        <dbReference type="EMBL" id="MEJ8306393.1"/>
    </source>
</evidence>
<keyword evidence="2" id="KW-1185">Reference proteome</keyword>
<name>A0ACC6PHV3_9BACL</name>